<evidence type="ECO:0000313" key="4">
    <source>
        <dbReference type="Proteomes" id="UP000509722"/>
    </source>
</evidence>
<accession>A0AAE7E9P7</accession>
<name>A0AAE7E9P7_9BACT</name>
<organism evidence="3 4">
    <name type="scientific">Campylobacter ureolyticus</name>
    <dbReference type="NCBI Taxonomy" id="827"/>
    <lineage>
        <taxon>Bacteria</taxon>
        <taxon>Pseudomonadati</taxon>
        <taxon>Campylobacterota</taxon>
        <taxon>Epsilonproteobacteria</taxon>
        <taxon>Campylobacterales</taxon>
        <taxon>Campylobacteraceae</taxon>
        <taxon>Campylobacter</taxon>
    </lineage>
</organism>
<proteinExistence type="predicted"/>
<evidence type="ECO:0000313" key="3">
    <source>
        <dbReference type="EMBL" id="QKF84216.1"/>
    </source>
</evidence>
<keyword evidence="2" id="KW-0812">Transmembrane</keyword>
<reference evidence="3 4" key="1">
    <citation type="submission" date="2020-05" db="EMBL/GenBank/DDBJ databases">
        <title>Complete genome sequencing of Campylobacter and Arcobacter type strains.</title>
        <authorList>
            <person name="Miller W.G."/>
            <person name="Yee E."/>
        </authorList>
    </citation>
    <scope>NUCLEOTIDE SEQUENCE [LARGE SCALE GENOMIC DNA]</scope>
    <source>
        <strain evidence="3 4">LMG 6451</strain>
    </source>
</reference>
<dbReference type="Proteomes" id="UP000509722">
    <property type="component" value="Chromosome"/>
</dbReference>
<evidence type="ECO:0000256" key="2">
    <source>
        <dbReference type="SAM" id="Phobius"/>
    </source>
</evidence>
<protein>
    <submittedName>
        <fullName evidence="3">Membrane protein</fullName>
    </submittedName>
</protein>
<evidence type="ECO:0000256" key="1">
    <source>
        <dbReference type="SAM" id="MobiDB-lite"/>
    </source>
</evidence>
<feature type="region of interest" description="Disordered" evidence="1">
    <location>
        <begin position="1"/>
        <end position="38"/>
    </location>
</feature>
<keyword evidence="2" id="KW-1133">Transmembrane helix</keyword>
<dbReference type="EMBL" id="CP053832">
    <property type="protein sequence ID" value="QKF84216.1"/>
    <property type="molecule type" value="Genomic_DNA"/>
</dbReference>
<feature type="compositionally biased region" description="Low complexity" evidence="1">
    <location>
        <begin position="24"/>
        <end position="35"/>
    </location>
</feature>
<feature type="compositionally biased region" description="Basic and acidic residues" evidence="1">
    <location>
        <begin position="1"/>
        <end position="20"/>
    </location>
</feature>
<feature type="transmembrane region" description="Helical" evidence="2">
    <location>
        <begin position="80"/>
        <end position="99"/>
    </location>
</feature>
<feature type="transmembrane region" description="Helical" evidence="2">
    <location>
        <begin position="203"/>
        <end position="221"/>
    </location>
</feature>
<feature type="transmembrane region" description="Helical" evidence="2">
    <location>
        <begin position="119"/>
        <end position="137"/>
    </location>
</feature>
<sequence>MQKRSNLSDDKREKLREYLRNNRPRNNINLGNNSNNKEKKNLENELNLDNSQISNNKTNLDKRNYDKDPLIIKNYNSANLLSYILISLIIYSIFIKFLYNFGLIDLSYYGRTYLTYHENLTFIVYIFLEFLAAIYFYHIKEKDIIINNSYITYFGNNNSKGLDIEILNEKNFINEKYNLKINFIFFIFLVIAFIGGINFSNFIFAFGIFFVRYMPIILFSFHKNKNFTFFNPGYLCIKTKYYKKIIPLVFKDNTSKVKKYFLEKLDIDITNKINRFI</sequence>
<feature type="transmembrane region" description="Helical" evidence="2">
    <location>
        <begin position="179"/>
        <end position="197"/>
    </location>
</feature>
<gene>
    <name evidence="3" type="ORF">CURT_0723</name>
</gene>
<dbReference type="AlphaFoldDB" id="A0AAE7E9P7"/>
<keyword evidence="2" id="KW-0472">Membrane</keyword>